<dbReference type="SUPFAM" id="SSF53623">
    <property type="entry name" value="MurD-like peptide ligases, catalytic domain"/>
    <property type="match status" value="1"/>
</dbReference>
<dbReference type="SUPFAM" id="SSF53244">
    <property type="entry name" value="MurD-like peptide ligases, peptide-binding domain"/>
    <property type="match status" value="1"/>
</dbReference>
<keyword evidence="8 10" id="KW-0131">Cell cycle</keyword>
<evidence type="ECO:0000256" key="4">
    <source>
        <dbReference type="ARBA" id="ARBA00022741"/>
    </source>
</evidence>
<keyword evidence="3 10" id="KW-0132">Cell division</keyword>
<comment type="function">
    <text evidence="10 11">Involved in cell wall formation. Catalyzes the final step in the synthesis of UDP-N-acetylmuramoyl-pentapeptide, the precursor of murein.</text>
</comment>
<evidence type="ECO:0000256" key="9">
    <source>
        <dbReference type="ARBA" id="ARBA00023316"/>
    </source>
</evidence>
<dbReference type="PANTHER" id="PTHR43024:SF1">
    <property type="entry name" value="UDP-N-ACETYLMURAMOYL-TRIPEPTIDE--D-ALANYL-D-ALANINE LIGASE"/>
    <property type="match status" value="1"/>
</dbReference>
<accession>A0A7C0Y3V0</accession>
<dbReference type="Gene3D" id="3.40.1190.10">
    <property type="entry name" value="Mur-like, catalytic domain"/>
    <property type="match status" value="1"/>
</dbReference>
<dbReference type="HAMAP" id="MF_02019">
    <property type="entry name" value="MurF"/>
    <property type="match status" value="1"/>
</dbReference>
<keyword evidence="1 10" id="KW-0963">Cytoplasm</keyword>
<keyword evidence="6 10" id="KW-0133">Cell shape</keyword>
<keyword evidence="7 10" id="KW-0573">Peptidoglycan synthesis</keyword>
<dbReference type="InterPro" id="IPR036615">
    <property type="entry name" value="Mur_ligase_C_dom_sf"/>
</dbReference>
<dbReference type="GO" id="GO:0047480">
    <property type="term" value="F:UDP-N-acetylmuramoyl-tripeptide-D-alanyl-D-alanine ligase activity"/>
    <property type="evidence" value="ECO:0007669"/>
    <property type="project" value="UniProtKB-UniRule"/>
</dbReference>
<dbReference type="Pfam" id="PF08245">
    <property type="entry name" value="Mur_ligase_M"/>
    <property type="match status" value="1"/>
</dbReference>
<dbReference type="SUPFAM" id="SSF63418">
    <property type="entry name" value="MurE/MurF N-terminal domain"/>
    <property type="match status" value="1"/>
</dbReference>
<dbReference type="GO" id="GO:0008360">
    <property type="term" value="P:regulation of cell shape"/>
    <property type="evidence" value="ECO:0007669"/>
    <property type="project" value="UniProtKB-KW"/>
</dbReference>
<evidence type="ECO:0000256" key="2">
    <source>
        <dbReference type="ARBA" id="ARBA00022598"/>
    </source>
</evidence>
<evidence type="ECO:0000256" key="5">
    <source>
        <dbReference type="ARBA" id="ARBA00022840"/>
    </source>
</evidence>
<sequence length="458" mass="51512">MRQVGNWPVKEILDATKGTLLSGQPEMIFTGITDDTRMLKPNDLFIALKGKRYDGHIFIPEAIKKGALGIILKNNYDFNLPQNIAVIAVEDTLKALGDLAHYQRKKFNFPFITITGSSGKTTTKEAIAHVLAQQFRVLKTKENYNNQIGVPFTLLGLTSFYNAACIELGTNSLGEIDYLSRITQPDIGVITSIQPAHLEGLKSLKEIQKEKGSMLKYVNECFVYNCDDKRVAELANDFTKKKIAFGFRAGEIRAKDIKISKNTLHFTLILPENSLYIKSQLIGQHQIYALLAAAAIGWYFKLSPFIIQQALESFLPLSNRLSLYMTLHGFYLLDDTYNANPGSMKAALETLKQFNGRIAVLGDMLELGEETSFWHKELGKWAANTGLKALILFGEYAPLIKEGAIEAGMNEKKIYLTTKKEDIIEIIHNIAAKYDVVLFKASRKIQFEKLIETLKRKK</sequence>
<dbReference type="UniPathway" id="UPA00219"/>
<dbReference type="GO" id="GO:0009252">
    <property type="term" value="P:peptidoglycan biosynthetic process"/>
    <property type="evidence" value="ECO:0007669"/>
    <property type="project" value="UniProtKB-UniRule"/>
</dbReference>
<dbReference type="Gene3D" id="3.40.1390.10">
    <property type="entry name" value="MurE/MurF, N-terminal domain"/>
    <property type="match status" value="1"/>
</dbReference>
<feature type="binding site" evidence="10">
    <location>
        <begin position="116"/>
        <end position="122"/>
    </location>
    <ligand>
        <name>ATP</name>
        <dbReference type="ChEBI" id="CHEBI:30616"/>
    </ligand>
</feature>
<evidence type="ECO:0000259" key="14">
    <source>
        <dbReference type="Pfam" id="PF08245"/>
    </source>
</evidence>
<dbReference type="InterPro" id="IPR051046">
    <property type="entry name" value="MurCDEF_CellWall_CoF430Synth"/>
</dbReference>
<feature type="domain" description="Mur ligase central" evidence="14">
    <location>
        <begin position="114"/>
        <end position="296"/>
    </location>
</feature>
<name>A0A7C0Y3V0_DESA2</name>
<dbReference type="Gene3D" id="3.90.190.20">
    <property type="entry name" value="Mur ligase, C-terminal domain"/>
    <property type="match status" value="1"/>
</dbReference>
<evidence type="ECO:0000256" key="3">
    <source>
        <dbReference type="ARBA" id="ARBA00022618"/>
    </source>
</evidence>
<comment type="pathway">
    <text evidence="10 11">Cell wall biogenesis; peptidoglycan biosynthesis.</text>
</comment>
<organism evidence="15">
    <name type="scientific">Desulfofervidus auxilii</name>
    <dbReference type="NCBI Taxonomy" id="1621989"/>
    <lineage>
        <taxon>Bacteria</taxon>
        <taxon>Pseudomonadati</taxon>
        <taxon>Thermodesulfobacteriota</taxon>
        <taxon>Candidatus Desulfofervidia</taxon>
        <taxon>Candidatus Desulfofervidales</taxon>
        <taxon>Candidatus Desulfofervidaceae</taxon>
        <taxon>Candidatus Desulfofervidus</taxon>
    </lineage>
</organism>
<dbReference type="PANTHER" id="PTHR43024">
    <property type="entry name" value="UDP-N-ACETYLMURAMOYL-TRIPEPTIDE--D-ALANYL-D-ALANINE LIGASE"/>
    <property type="match status" value="1"/>
</dbReference>
<comment type="caution">
    <text evidence="15">The sequence shown here is derived from an EMBL/GenBank/DDBJ whole genome shotgun (WGS) entry which is preliminary data.</text>
</comment>
<dbReference type="EC" id="6.3.2.10" evidence="10 11"/>
<dbReference type="InterPro" id="IPR000713">
    <property type="entry name" value="Mur_ligase_N"/>
</dbReference>
<dbReference type="NCBIfam" id="TIGR01143">
    <property type="entry name" value="murF"/>
    <property type="match status" value="1"/>
</dbReference>
<dbReference type="Pfam" id="PF01225">
    <property type="entry name" value="Mur_ligase"/>
    <property type="match status" value="1"/>
</dbReference>
<evidence type="ECO:0000256" key="6">
    <source>
        <dbReference type="ARBA" id="ARBA00022960"/>
    </source>
</evidence>
<comment type="subcellular location">
    <subcellularLocation>
        <location evidence="10 11">Cytoplasm</location>
    </subcellularLocation>
</comment>
<evidence type="ECO:0000259" key="13">
    <source>
        <dbReference type="Pfam" id="PF02875"/>
    </source>
</evidence>
<dbReference type="InterPro" id="IPR013221">
    <property type="entry name" value="Mur_ligase_cen"/>
</dbReference>
<comment type="catalytic activity">
    <reaction evidence="10 11">
        <text>D-alanyl-D-alanine + UDP-N-acetyl-alpha-D-muramoyl-L-alanyl-gamma-D-glutamyl-meso-2,6-diaminopimelate + ATP = UDP-N-acetyl-alpha-D-muramoyl-L-alanyl-gamma-D-glutamyl-meso-2,6-diaminopimeloyl-D-alanyl-D-alanine + ADP + phosphate + H(+)</text>
        <dbReference type="Rhea" id="RHEA:28374"/>
        <dbReference type="ChEBI" id="CHEBI:15378"/>
        <dbReference type="ChEBI" id="CHEBI:30616"/>
        <dbReference type="ChEBI" id="CHEBI:43474"/>
        <dbReference type="ChEBI" id="CHEBI:57822"/>
        <dbReference type="ChEBI" id="CHEBI:61386"/>
        <dbReference type="ChEBI" id="CHEBI:83905"/>
        <dbReference type="ChEBI" id="CHEBI:456216"/>
        <dbReference type="EC" id="6.3.2.10"/>
    </reaction>
</comment>
<dbReference type="InterPro" id="IPR035911">
    <property type="entry name" value="MurE/MurF_N"/>
</dbReference>
<evidence type="ECO:0000256" key="7">
    <source>
        <dbReference type="ARBA" id="ARBA00022984"/>
    </source>
</evidence>
<dbReference type="Proteomes" id="UP000886289">
    <property type="component" value="Unassembled WGS sequence"/>
</dbReference>
<dbReference type="Pfam" id="PF02875">
    <property type="entry name" value="Mur_ligase_C"/>
    <property type="match status" value="1"/>
</dbReference>
<evidence type="ECO:0000259" key="12">
    <source>
        <dbReference type="Pfam" id="PF01225"/>
    </source>
</evidence>
<evidence type="ECO:0000256" key="1">
    <source>
        <dbReference type="ARBA" id="ARBA00022490"/>
    </source>
</evidence>
<dbReference type="InterPro" id="IPR005863">
    <property type="entry name" value="UDP-N-AcMur_synth"/>
</dbReference>
<gene>
    <name evidence="10" type="primary">murF</name>
    <name evidence="15" type="ORF">ENG63_02715</name>
</gene>
<dbReference type="EMBL" id="DRBS01000105">
    <property type="protein sequence ID" value="HDD43758.1"/>
    <property type="molecule type" value="Genomic_DNA"/>
</dbReference>
<reference evidence="15" key="1">
    <citation type="journal article" date="2020" name="mSystems">
        <title>Genome- and Community-Level Interaction Insights into Carbon Utilization and Element Cycling Functions of Hydrothermarchaeota in Hydrothermal Sediment.</title>
        <authorList>
            <person name="Zhou Z."/>
            <person name="Liu Y."/>
            <person name="Xu W."/>
            <person name="Pan J."/>
            <person name="Luo Z.H."/>
            <person name="Li M."/>
        </authorList>
    </citation>
    <scope>NUCLEOTIDE SEQUENCE [LARGE SCALE GENOMIC DNA]</scope>
    <source>
        <strain evidence="15">HyVt-233</strain>
    </source>
</reference>
<protein>
    <recommendedName>
        <fullName evidence="10 11">UDP-N-acetylmuramoyl-tripeptide--D-alanyl-D-alanine ligase</fullName>
        <ecNumber evidence="10 11">6.3.2.10</ecNumber>
    </recommendedName>
    <alternativeName>
        <fullName evidence="10">D-alanyl-D-alanine-adding enzyme</fullName>
    </alternativeName>
</protein>
<keyword evidence="4 10" id="KW-0547">Nucleotide-binding</keyword>
<comment type="similarity">
    <text evidence="10">Belongs to the MurCDEF family. MurF subfamily.</text>
</comment>
<dbReference type="AlphaFoldDB" id="A0A7C0Y3V0"/>
<keyword evidence="9 10" id="KW-0961">Cell wall biogenesis/degradation</keyword>
<keyword evidence="2 10" id="KW-0436">Ligase</keyword>
<dbReference type="InterPro" id="IPR036565">
    <property type="entry name" value="Mur-like_cat_sf"/>
</dbReference>
<dbReference type="InterPro" id="IPR004101">
    <property type="entry name" value="Mur_ligase_C"/>
</dbReference>
<dbReference type="GO" id="GO:0005524">
    <property type="term" value="F:ATP binding"/>
    <property type="evidence" value="ECO:0007669"/>
    <property type="project" value="UniProtKB-UniRule"/>
</dbReference>
<dbReference type="GO" id="GO:0051301">
    <property type="term" value="P:cell division"/>
    <property type="evidence" value="ECO:0007669"/>
    <property type="project" value="UniProtKB-KW"/>
</dbReference>
<evidence type="ECO:0000256" key="11">
    <source>
        <dbReference type="RuleBase" id="RU004136"/>
    </source>
</evidence>
<evidence type="ECO:0000313" key="15">
    <source>
        <dbReference type="EMBL" id="HDD43758.1"/>
    </source>
</evidence>
<evidence type="ECO:0000256" key="10">
    <source>
        <dbReference type="HAMAP-Rule" id="MF_02019"/>
    </source>
</evidence>
<dbReference type="GO" id="GO:0005737">
    <property type="term" value="C:cytoplasm"/>
    <property type="evidence" value="ECO:0007669"/>
    <property type="project" value="UniProtKB-SubCell"/>
</dbReference>
<feature type="domain" description="Mur ligase N-terminal catalytic" evidence="12">
    <location>
        <begin position="30"/>
        <end position="102"/>
    </location>
</feature>
<evidence type="ECO:0000256" key="8">
    <source>
        <dbReference type="ARBA" id="ARBA00023306"/>
    </source>
</evidence>
<keyword evidence="5 10" id="KW-0067">ATP-binding</keyword>
<dbReference type="GO" id="GO:0071555">
    <property type="term" value="P:cell wall organization"/>
    <property type="evidence" value="ECO:0007669"/>
    <property type="project" value="UniProtKB-KW"/>
</dbReference>
<proteinExistence type="inferred from homology"/>
<feature type="domain" description="Mur ligase C-terminal" evidence="13">
    <location>
        <begin position="320"/>
        <end position="443"/>
    </location>
</feature>